<comment type="similarity">
    <text evidence="3 10">Belongs to the nonaspanin (TM9SF) (TC 9.A.2) family.</text>
</comment>
<evidence type="ECO:0000256" key="10">
    <source>
        <dbReference type="RuleBase" id="RU363079"/>
    </source>
</evidence>
<feature type="transmembrane region" description="Helical" evidence="10">
    <location>
        <begin position="524"/>
        <end position="543"/>
    </location>
</feature>
<keyword evidence="9 10" id="KW-0472">Membrane</keyword>
<evidence type="ECO:0000256" key="1">
    <source>
        <dbReference type="ARBA" id="ARBA00004337"/>
    </source>
</evidence>
<proteinExistence type="inferred from homology"/>
<keyword evidence="5" id="KW-0732">Signal</keyword>
<evidence type="ECO:0000256" key="9">
    <source>
        <dbReference type="ARBA" id="ARBA00023136"/>
    </source>
</evidence>
<keyword evidence="8" id="KW-0333">Golgi apparatus</keyword>
<evidence type="ECO:0000256" key="3">
    <source>
        <dbReference type="ARBA" id="ARBA00005227"/>
    </source>
</evidence>
<comment type="caution">
    <text evidence="11">The sequence shown here is derived from an EMBL/GenBank/DDBJ whole genome shotgun (WGS) entry which is preliminary data.</text>
</comment>
<evidence type="ECO:0000313" key="12">
    <source>
        <dbReference type="Proteomes" id="UP001454036"/>
    </source>
</evidence>
<name>A0AAV3NT49_LITER</name>
<feature type="transmembrane region" description="Helical" evidence="10">
    <location>
        <begin position="393"/>
        <end position="417"/>
    </location>
</feature>
<evidence type="ECO:0000313" key="11">
    <source>
        <dbReference type="EMBL" id="GAA0140943.1"/>
    </source>
</evidence>
<sequence>MGLLIVVSVTVALLLLVLYFTIFSYSSSPTDHHYNVGDNVPFFVNKIGPFNNPSETYHYYELPFCSPDQIVKKKLSLGEVLRGDCLTNSLYESKFRVDNIQAALCQKKLSRNDVAKFRDTIIQDYYFQMDYDDLPFWGFIGKIEDVSWMAEGQQPQFFLFKHIQFNVLYSGGHIIEIHALSDPNDVVNITEDVEKDVKFTYSLYWNETASRFSNRVDRYTKTSKSPVKSQIYWFSIVNSIVIILLLMGYMVLVFLRHLGNELKRYSSGDEEEDKEVGWKYIHADVFRCPPYLHLLSAVLSSGVQIFTVIVLLFVLAYIGKLYPYNHGALSASLVIIYVLTSAIAGYTAGSFYKQFAVTGWERSVMMVGMLFPGPPILTMFILNTIAICYGVTAALPLGTIVVIVLVYLVVSIPLLFLGAMIGYRSASVIEVSSATKKYPREIPDQTWYRRTPCQMFLAGLLPFSAIILELHHLYTSLWGYKSSTSPAVLLIMFLILIILIMMLSIGLSYIQLLAEDHEWWWRSVLYGGSTAIFMFCYSIYFYMKSSMSGFLQMAFFFGYSSCLCYAFFLMLGTISFHASFLFIRRIYHAIKSE</sequence>
<evidence type="ECO:0000256" key="2">
    <source>
        <dbReference type="ARBA" id="ARBA00004653"/>
    </source>
</evidence>
<feature type="transmembrane region" description="Helical" evidence="10">
    <location>
        <begin position="555"/>
        <end position="583"/>
    </location>
</feature>
<dbReference type="PANTHER" id="PTHR10766:SF119">
    <property type="entry name" value="TRANSMEMBRANE 9 SUPERFAMILY MEMBER 5"/>
    <property type="match status" value="1"/>
</dbReference>
<dbReference type="GO" id="GO:0000139">
    <property type="term" value="C:Golgi membrane"/>
    <property type="evidence" value="ECO:0007669"/>
    <property type="project" value="UniProtKB-SubCell"/>
</dbReference>
<dbReference type="GO" id="GO:0072657">
    <property type="term" value="P:protein localization to membrane"/>
    <property type="evidence" value="ECO:0007669"/>
    <property type="project" value="TreeGrafter"/>
</dbReference>
<feature type="transmembrane region" description="Helical" evidence="10">
    <location>
        <begin position="294"/>
        <end position="318"/>
    </location>
</feature>
<dbReference type="GO" id="GO:0010008">
    <property type="term" value="C:endosome membrane"/>
    <property type="evidence" value="ECO:0007669"/>
    <property type="project" value="UniProtKB-SubCell"/>
</dbReference>
<dbReference type="Proteomes" id="UP001454036">
    <property type="component" value="Unassembled WGS sequence"/>
</dbReference>
<feature type="transmembrane region" description="Helical" evidence="10">
    <location>
        <begin position="486"/>
        <end position="512"/>
    </location>
</feature>
<keyword evidence="12" id="KW-1185">Reference proteome</keyword>
<evidence type="ECO:0000256" key="4">
    <source>
        <dbReference type="ARBA" id="ARBA00022692"/>
    </source>
</evidence>
<feature type="transmembrane region" description="Helical" evidence="10">
    <location>
        <begin position="364"/>
        <end position="387"/>
    </location>
</feature>
<reference evidence="11 12" key="1">
    <citation type="submission" date="2024-01" db="EMBL/GenBank/DDBJ databases">
        <title>The complete chloroplast genome sequence of Lithospermum erythrorhizon: insights into the phylogenetic relationship among Boraginaceae species and the maternal lineages of purple gromwells.</title>
        <authorList>
            <person name="Okada T."/>
            <person name="Watanabe K."/>
        </authorList>
    </citation>
    <scope>NUCLEOTIDE SEQUENCE [LARGE SCALE GENOMIC DNA]</scope>
</reference>
<organism evidence="11 12">
    <name type="scientific">Lithospermum erythrorhizon</name>
    <name type="common">Purple gromwell</name>
    <name type="synonym">Lithospermum officinale var. erythrorhizon</name>
    <dbReference type="NCBI Taxonomy" id="34254"/>
    <lineage>
        <taxon>Eukaryota</taxon>
        <taxon>Viridiplantae</taxon>
        <taxon>Streptophyta</taxon>
        <taxon>Embryophyta</taxon>
        <taxon>Tracheophyta</taxon>
        <taxon>Spermatophyta</taxon>
        <taxon>Magnoliopsida</taxon>
        <taxon>eudicotyledons</taxon>
        <taxon>Gunneridae</taxon>
        <taxon>Pentapetalae</taxon>
        <taxon>asterids</taxon>
        <taxon>lamiids</taxon>
        <taxon>Boraginales</taxon>
        <taxon>Boraginaceae</taxon>
        <taxon>Boraginoideae</taxon>
        <taxon>Lithospermeae</taxon>
        <taxon>Lithospermum</taxon>
    </lineage>
</organism>
<gene>
    <name evidence="11" type="ORF">LIER_02198</name>
</gene>
<evidence type="ECO:0000256" key="6">
    <source>
        <dbReference type="ARBA" id="ARBA00022753"/>
    </source>
</evidence>
<evidence type="ECO:0000256" key="5">
    <source>
        <dbReference type="ARBA" id="ARBA00022729"/>
    </source>
</evidence>
<accession>A0AAV3NT49</accession>
<feature type="transmembrane region" description="Helical" evidence="10">
    <location>
        <begin position="455"/>
        <end position="474"/>
    </location>
</feature>
<dbReference type="InterPro" id="IPR004240">
    <property type="entry name" value="EMP70"/>
</dbReference>
<protein>
    <recommendedName>
        <fullName evidence="10">Transmembrane 9 superfamily member</fullName>
    </recommendedName>
</protein>
<keyword evidence="4 10" id="KW-0812">Transmembrane</keyword>
<keyword evidence="6" id="KW-0967">Endosome</keyword>
<dbReference type="EMBL" id="BAABME010000233">
    <property type="protein sequence ID" value="GAA0140943.1"/>
    <property type="molecule type" value="Genomic_DNA"/>
</dbReference>
<comment type="subcellular location">
    <subcellularLocation>
        <location evidence="1">Endosome membrane</location>
        <topology evidence="1">Multi-pass membrane protein</topology>
    </subcellularLocation>
    <subcellularLocation>
        <location evidence="2">Golgi apparatus membrane</location>
        <topology evidence="2">Multi-pass membrane protein</topology>
    </subcellularLocation>
</comment>
<dbReference type="Pfam" id="PF02990">
    <property type="entry name" value="EMP70"/>
    <property type="match status" value="1"/>
</dbReference>
<dbReference type="PANTHER" id="PTHR10766">
    <property type="entry name" value="TRANSMEMBRANE 9 SUPERFAMILY PROTEIN"/>
    <property type="match status" value="1"/>
</dbReference>
<evidence type="ECO:0000256" key="8">
    <source>
        <dbReference type="ARBA" id="ARBA00023034"/>
    </source>
</evidence>
<evidence type="ECO:0000256" key="7">
    <source>
        <dbReference type="ARBA" id="ARBA00022989"/>
    </source>
</evidence>
<feature type="transmembrane region" description="Helical" evidence="10">
    <location>
        <begin position="330"/>
        <end position="352"/>
    </location>
</feature>
<dbReference type="AlphaFoldDB" id="A0AAV3NT49"/>
<keyword evidence="7 10" id="KW-1133">Transmembrane helix</keyword>
<feature type="transmembrane region" description="Helical" evidence="10">
    <location>
        <begin position="231"/>
        <end position="255"/>
    </location>
</feature>